<dbReference type="InterPro" id="IPR020846">
    <property type="entry name" value="MFS_dom"/>
</dbReference>
<feature type="transmembrane region" description="Helical" evidence="6">
    <location>
        <begin position="225"/>
        <end position="245"/>
    </location>
</feature>
<evidence type="ECO:0000256" key="5">
    <source>
        <dbReference type="ARBA" id="ARBA00023136"/>
    </source>
</evidence>
<dbReference type="InterPro" id="IPR036259">
    <property type="entry name" value="MFS_trans_sf"/>
</dbReference>
<dbReference type="Pfam" id="PF07690">
    <property type="entry name" value="MFS_1"/>
    <property type="match status" value="1"/>
</dbReference>
<keyword evidence="9" id="KW-1185">Reference proteome</keyword>
<dbReference type="InterPro" id="IPR011701">
    <property type="entry name" value="MFS"/>
</dbReference>
<evidence type="ECO:0000256" key="4">
    <source>
        <dbReference type="ARBA" id="ARBA00022989"/>
    </source>
</evidence>
<feature type="transmembrane region" description="Helical" evidence="6">
    <location>
        <begin position="318"/>
        <end position="339"/>
    </location>
</feature>
<feature type="transmembrane region" description="Helical" evidence="6">
    <location>
        <begin position="260"/>
        <end position="278"/>
    </location>
</feature>
<feature type="transmembrane region" description="Helical" evidence="6">
    <location>
        <begin position="290"/>
        <end position="312"/>
    </location>
</feature>
<sequence>MALSQGEIKTTQKHLPEKEFILLCALMMSLTALSTDAVLPAFSQIAHALGIIDYQKTQWIISAMIFGMAFGEITFGPLSDVIGRKKSISLGIGIFIIGSVVALWATSLTGLLIGRCIQGFGLAGPKIASRALIRDLYKGTAMARIMSYTMMIIILVPMLAPAFGQLVMLLGNWRWVFGVLIFQALIAVIWLAIRQPETLPPAMRHPFQWARLRKDARFFLSQREVMAYTCIAGGIFGCLMLYLSIAQSIFQDIYQAGTRFPLYFALLAAGSVLTNFFNGKIVQRVGMMRCLVAALSVLLFSSFLLLMIALSYSGKPPFILFMGIAILMFSCFGMIFGNVNAMAMEPLGHMAGLGASMISSISSLVAIVFSVFMGQFYHFTVIPLAAGFTLSASIALVLLVFAKYDVKYVFQGFFK</sequence>
<evidence type="ECO:0000256" key="2">
    <source>
        <dbReference type="ARBA" id="ARBA00022448"/>
    </source>
</evidence>
<feature type="transmembrane region" description="Helical" evidence="6">
    <location>
        <begin position="88"/>
        <end position="106"/>
    </location>
</feature>
<dbReference type="PROSITE" id="PS50850">
    <property type="entry name" value="MFS"/>
    <property type="match status" value="1"/>
</dbReference>
<comment type="subcellular location">
    <subcellularLocation>
        <location evidence="1">Membrane</location>
        <topology evidence="1">Multi-pass membrane protein</topology>
    </subcellularLocation>
</comment>
<dbReference type="CDD" id="cd17320">
    <property type="entry name" value="MFS_MdfA_MDR_like"/>
    <property type="match status" value="1"/>
</dbReference>
<dbReference type="OrthoDB" id="9814303at2"/>
<dbReference type="PANTHER" id="PTHR23502">
    <property type="entry name" value="MAJOR FACILITATOR SUPERFAMILY"/>
    <property type="match status" value="1"/>
</dbReference>
<feature type="transmembrane region" description="Helical" evidence="6">
    <location>
        <begin position="145"/>
        <end position="167"/>
    </location>
</feature>
<keyword evidence="5 6" id="KW-0472">Membrane</keyword>
<feature type="transmembrane region" description="Helical" evidence="6">
    <location>
        <begin position="20"/>
        <end position="39"/>
    </location>
</feature>
<feature type="domain" description="Major facilitator superfamily (MFS) profile" evidence="7">
    <location>
        <begin position="20"/>
        <end position="404"/>
    </location>
</feature>
<dbReference type="PANTHER" id="PTHR23502:SF132">
    <property type="entry name" value="POLYAMINE TRANSPORTER 2-RELATED"/>
    <property type="match status" value="1"/>
</dbReference>
<name>A0A1A8TR93_9GAMM</name>
<keyword evidence="4 6" id="KW-1133">Transmembrane helix</keyword>
<dbReference type="RefSeq" id="WP_067018889.1">
    <property type="nucleotide sequence ID" value="NZ_FLOB01000011.1"/>
</dbReference>
<evidence type="ECO:0000259" key="7">
    <source>
        <dbReference type="PROSITE" id="PS50850"/>
    </source>
</evidence>
<dbReference type="GO" id="GO:0022857">
    <property type="term" value="F:transmembrane transporter activity"/>
    <property type="evidence" value="ECO:0007669"/>
    <property type="project" value="InterPro"/>
</dbReference>
<dbReference type="AlphaFoldDB" id="A0A1A8TR93"/>
<feature type="transmembrane region" description="Helical" evidence="6">
    <location>
        <begin position="351"/>
        <end position="373"/>
    </location>
</feature>
<feature type="transmembrane region" description="Helical" evidence="6">
    <location>
        <begin position="173"/>
        <end position="193"/>
    </location>
</feature>
<dbReference type="SUPFAM" id="SSF103473">
    <property type="entry name" value="MFS general substrate transporter"/>
    <property type="match status" value="1"/>
</dbReference>
<feature type="transmembrane region" description="Helical" evidence="6">
    <location>
        <begin position="59"/>
        <end position="76"/>
    </location>
</feature>
<proteinExistence type="predicted"/>
<keyword evidence="2" id="KW-0813">Transport</keyword>
<feature type="transmembrane region" description="Helical" evidence="6">
    <location>
        <begin position="379"/>
        <end position="401"/>
    </location>
</feature>
<gene>
    <name evidence="8" type="primary">bcr_5</name>
    <name evidence="8" type="ORF">MSP8886_03552</name>
</gene>
<protein>
    <submittedName>
        <fullName evidence="8">Bicyclomycin resistance protein</fullName>
    </submittedName>
</protein>
<evidence type="ECO:0000256" key="6">
    <source>
        <dbReference type="SAM" id="Phobius"/>
    </source>
</evidence>
<accession>A0A1A8TR93</accession>
<dbReference type="Gene3D" id="1.20.1720.10">
    <property type="entry name" value="Multidrug resistance protein D"/>
    <property type="match status" value="1"/>
</dbReference>
<evidence type="ECO:0000256" key="1">
    <source>
        <dbReference type="ARBA" id="ARBA00004141"/>
    </source>
</evidence>
<organism evidence="8 9">
    <name type="scientific">Marinomonas spartinae</name>
    <dbReference type="NCBI Taxonomy" id="1792290"/>
    <lineage>
        <taxon>Bacteria</taxon>
        <taxon>Pseudomonadati</taxon>
        <taxon>Pseudomonadota</taxon>
        <taxon>Gammaproteobacteria</taxon>
        <taxon>Oceanospirillales</taxon>
        <taxon>Oceanospirillaceae</taxon>
        <taxon>Marinomonas</taxon>
    </lineage>
</organism>
<dbReference type="EMBL" id="FLOB01000011">
    <property type="protein sequence ID" value="SBS36023.1"/>
    <property type="molecule type" value="Genomic_DNA"/>
</dbReference>
<feature type="transmembrane region" description="Helical" evidence="6">
    <location>
        <begin position="112"/>
        <end position="133"/>
    </location>
</feature>
<dbReference type="Proteomes" id="UP000092544">
    <property type="component" value="Unassembled WGS sequence"/>
</dbReference>
<reference evidence="8 9" key="1">
    <citation type="submission" date="2016-06" db="EMBL/GenBank/DDBJ databases">
        <authorList>
            <person name="Kjaerup R.B."/>
            <person name="Dalgaard T.S."/>
            <person name="Juul-Madsen H.R."/>
        </authorList>
    </citation>
    <scope>NUCLEOTIDE SEQUENCE [LARGE SCALE GENOMIC DNA]</scope>
    <source>
        <strain evidence="8 9">CECT 8886</strain>
    </source>
</reference>
<keyword evidence="3 6" id="KW-0812">Transmembrane</keyword>
<dbReference type="STRING" id="1792290.MSP8886_03552"/>
<dbReference type="GO" id="GO:0005886">
    <property type="term" value="C:plasma membrane"/>
    <property type="evidence" value="ECO:0007669"/>
    <property type="project" value="TreeGrafter"/>
</dbReference>
<evidence type="ECO:0000256" key="3">
    <source>
        <dbReference type="ARBA" id="ARBA00022692"/>
    </source>
</evidence>
<evidence type="ECO:0000313" key="9">
    <source>
        <dbReference type="Proteomes" id="UP000092544"/>
    </source>
</evidence>
<evidence type="ECO:0000313" key="8">
    <source>
        <dbReference type="EMBL" id="SBS36023.1"/>
    </source>
</evidence>